<keyword evidence="2 5" id="KW-0812">Transmembrane</keyword>
<gene>
    <name evidence="6" type="primary">uraA_2</name>
    <name evidence="6" type="ORF">NCTC11938_04486</name>
</gene>
<name>A0A379GGV4_PROMI</name>
<dbReference type="Pfam" id="PF00860">
    <property type="entry name" value="Xan_ur_permease"/>
    <property type="match status" value="1"/>
</dbReference>
<dbReference type="AlphaFoldDB" id="A0A379GGV4"/>
<organism evidence="6 7">
    <name type="scientific">Proteus mirabilis</name>
    <dbReference type="NCBI Taxonomy" id="584"/>
    <lineage>
        <taxon>Bacteria</taxon>
        <taxon>Pseudomonadati</taxon>
        <taxon>Pseudomonadota</taxon>
        <taxon>Gammaproteobacteria</taxon>
        <taxon>Enterobacterales</taxon>
        <taxon>Morganellaceae</taxon>
        <taxon>Proteus</taxon>
    </lineage>
</organism>
<protein>
    <submittedName>
        <fullName evidence="6">Uracil transporter</fullName>
    </submittedName>
</protein>
<dbReference type="GO" id="GO:0016020">
    <property type="term" value="C:membrane"/>
    <property type="evidence" value="ECO:0007669"/>
    <property type="project" value="UniProtKB-SubCell"/>
</dbReference>
<sequence length="71" mass="7399">MFPPAAMGAIVAVIGLELAGTAANMAGLLPSADNPVDSQTLIISMVTLGVTILGSVMFRDFWLLFLFLLAC</sequence>
<dbReference type="GO" id="GO:0015205">
    <property type="term" value="F:nucleobase transmembrane transporter activity"/>
    <property type="evidence" value="ECO:0007669"/>
    <property type="project" value="UniProtKB-ARBA"/>
</dbReference>
<reference evidence="6 7" key="1">
    <citation type="submission" date="2018-06" db="EMBL/GenBank/DDBJ databases">
        <authorList>
            <consortium name="Pathogen Informatics"/>
            <person name="Doyle S."/>
        </authorList>
    </citation>
    <scope>NUCLEOTIDE SEQUENCE [LARGE SCALE GENOMIC DNA]</scope>
    <source>
        <strain evidence="6 7">NCTC11938</strain>
    </source>
</reference>
<keyword evidence="3 5" id="KW-1133">Transmembrane helix</keyword>
<evidence type="ECO:0000313" key="7">
    <source>
        <dbReference type="Proteomes" id="UP000254191"/>
    </source>
</evidence>
<comment type="subcellular location">
    <subcellularLocation>
        <location evidence="1">Membrane</location>
        <topology evidence="1">Multi-pass membrane protein</topology>
    </subcellularLocation>
</comment>
<keyword evidence="4 5" id="KW-0472">Membrane</keyword>
<dbReference type="EMBL" id="UGTS01000006">
    <property type="protein sequence ID" value="SUC40196.1"/>
    <property type="molecule type" value="Genomic_DNA"/>
</dbReference>
<evidence type="ECO:0000256" key="3">
    <source>
        <dbReference type="ARBA" id="ARBA00022989"/>
    </source>
</evidence>
<dbReference type="Proteomes" id="UP000254191">
    <property type="component" value="Unassembled WGS sequence"/>
</dbReference>
<dbReference type="InterPro" id="IPR006043">
    <property type="entry name" value="NCS2"/>
</dbReference>
<evidence type="ECO:0000256" key="2">
    <source>
        <dbReference type="ARBA" id="ARBA00022692"/>
    </source>
</evidence>
<proteinExistence type="predicted"/>
<evidence type="ECO:0000256" key="4">
    <source>
        <dbReference type="ARBA" id="ARBA00023136"/>
    </source>
</evidence>
<accession>A0A379GGV4</accession>
<evidence type="ECO:0000313" key="6">
    <source>
        <dbReference type="EMBL" id="SUC40196.1"/>
    </source>
</evidence>
<evidence type="ECO:0000256" key="5">
    <source>
        <dbReference type="SAM" id="Phobius"/>
    </source>
</evidence>
<feature type="transmembrane region" description="Helical" evidence="5">
    <location>
        <begin position="41"/>
        <end position="69"/>
    </location>
</feature>
<evidence type="ECO:0000256" key="1">
    <source>
        <dbReference type="ARBA" id="ARBA00004141"/>
    </source>
</evidence>